<reference evidence="3" key="1">
    <citation type="journal article" date="2013" name="Genetics">
        <title>The draft genome and transcriptome of Panagrellus redivivus are shaped by the harsh demands of a free-living lifestyle.</title>
        <authorList>
            <person name="Srinivasan J."/>
            <person name="Dillman A.R."/>
            <person name="Macchietto M.G."/>
            <person name="Heikkinen L."/>
            <person name="Lakso M."/>
            <person name="Fracchia K.M."/>
            <person name="Antoshechkin I."/>
            <person name="Mortazavi A."/>
            <person name="Wong G."/>
            <person name="Sternberg P.W."/>
        </authorList>
    </citation>
    <scope>NUCLEOTIDE SEQUENCE [LARGE SCALE GENOMIC DNA]</scope>
    <source>
        <strain evidence="3">MT8872</strain>
    </source>
</reference>
<keyword evidence="3" id="KW-1185">Reference proteome</keyword>
<dbReference type="InterPro" id="IPR019819">
    <property type="entry name" value="Carboxylesterase_B_CS"/>
</dbReference>
<evidence type="ECO:0000313" key="4">
    <source>
        <dbReference type="WBParaSite" id="Pan_g4655.t1"/>
    </source>
</evidence>
<accession>A0A7E4ZZ30</accession>
<feature type="signal peptide" evidence="1">
    <location>
        <begin position="1"/>
        <end position="17"/>
    </location>
</feature>
<dbReference type="InterPro" id="IPR002018">
    <property type="entry name" value="CarbesteraseB"/>
</dbReference>
<dbReference type="PANTHER" id="PTHR44590:SF3">
    <property type="entry name" value="CARBOXYLESTERASE TYPE B DOMAIN-CONTAINING PROTEIN"/>
    <property type="match status" value="1"/>
</dbReference>
<dbReference type="AlphaFoldDB" id="A0A7E4ZZ30"/>
<evidence type="ECO:0000259" key="2">
    <source>
        <dbReference type="Pfam" id="PF00135"/>
    </source>
</evidence>
<protein>
    <submittedName>
        <fullName evidence="4">COesterase domain-containing protein</fullName>
    </submittedName>
</protein>
<dbReference type="SUPFAM" id="SSF53474">
    <property type="entry name" value="alpha/beta-Hydrolases"/>
    <property type="match status" value="1"/>
</dbReference>
<dbReference type="Pfam" id="PF00135">
    <property type="entry name" value="COesterase"/>
    <property type="match status" value="1"/>
</dbReference>
<dbReference type="InterPro" id="IPR029058">
    <property type="entry name" value="AB_hydrolase_fold"/>
</dbReference>
<dbReference type="PROSITE" id="PS00941">
    <property type="entry name" value="CARBOXYLESTERASE_B_2"/>
    <property type="match status" value="1"/>
</dbReference>
<dbReference type="Proteomes" id="UP000492821">
    <property type="component" value="Unassembled WGS sequence"/>
</dbReference>
<sequence>MLPSIGIVFLAIGYAVCEDSSEAGPRIQTNYGPIEGLTETLNDGTTKINVFLGIPFAEPPIGKLRFEKPRTPKKWTTTLETKTVPASCPPTQRKYIHVLGDKIDEDCLYLNIVAPSEPSTEEGGYPVLVWIHGGAFALGSTAQYGYKALAEHFVSRGIIVVAIQYRVGPLGFAAWGDDNFPGNYGLWDQRQALRFVWNNIVHFSGNQKRVTIWGESAGAASVSALSLSTQTNHLFANAIQNSASAYAEWATSNRVIAATEEYADHFKCEIKDAKKMKACFQKLTLDELYDAGDKFSPMVKLSDRLFTPRLDADFFTDDFNGLLAKAKPKPTMIGIASEEYLILALIDGSIAELPDFSREKFIKKVEEFAGEELFKEKASEVQRKIVDFYLNPKNAPTKKDNVYYFKKFVQLFSDVYINVPVLNEIRSKTQAKWPVYSYLTTYANKGLIPEQVPINKPTHGYEIPYIFNKTQPGFIRNEDDFEFTRILVETMAAFVKTGDPSVPGIKWPAATAVDFLTYLELKPFAPEVKKPLMMDRYQFWTLLTKHYEFDLIKGLHKETLRSRDEL</sequence>
<reference evidence="4" key="2">
    <citation type="submission" date="2020-10" db="UniProtKB">
        <authorList>
            <consortium name="WormBaseParasite"/>
        </authorList>
    </citation>
    <scope>IDENTIFICATION</scope>
</reference>
<proteinExistence type="predicted"/>
<evidence type="ECO:0000313" key="3">
    <source>
        <dbReference type="Proteomes" id="UP000492821"/>
    </source>
</evidence>
<dbReference type="Gene3D" id="3.40.50.1820">
    <property type="entry name" value="alpha/beta hydrolase"/>
    <property type="match status" value="1"/>
</dbReference>
<name>A0A7E4ZZ30_PANRE</name>
<feature type="domain" description="Carboxylesterase type B" evidence="2">
    <location>
        <begin position="25"/>
        <end position="540"/>
    </location>
</feature>
<evidence type="ECO:0000256" key="1">
    <source>
        <dbReference type="SAM" id="SignalP"/>
    </source>
</evidence>
<dbReference type="WBParaSite" id="Pan_g4655.t1">
    <property type="protein sequence ID" value="Pan_g4655.t1"/>
    <property type="gene ID" value="Pan_g4655"/>
</dbReference>
<feature type="chain" id="PRO_5028928094" evidence="1">
    <location>
        <begin position="18"/>
        <end position="566"/>
    </location>
</feature>
<organism evidence="3 4">
    <name type="scientific">Panagrellus redivivus</name>
    <name type="common">Microworm</name>
    <dbReference type="NCBI Taxonomy" id="6233"/>
    <lineage>
        <taxon>Eukaryota</taxon>
        <taxon>Metazoa</taxon>
        <taxon>Ecdysozoa</taxon>
        <taxon>Nematoda</taxon>
        <taxon>Chromadorea</taxon>
        <taxon>Rhabditida</taxon>
        <taxon>Tylenchina</taxon>
        <taxon>Panagrolaimomorpha</taxon>
        <taxon>Panagrolaimoidea</taxon>
        <taxon>Panagrolaimidae</taxon>
        <taxon>Panagrellus</taxon>
    </lineage>
</organism>
<keyword evidence="1" id="KW-0732">Signal</keyword>
<dbReference type="PANTHER" id="PTHR44590">
    <property type="entry name" value="CARBOXYLIC ESTER HYDROLASE-RELATED"/>
    <property type="match status" value="1"/>
</dbReference>